<feature type="region of interest" description="Disordered" evidence="1">
    <location>
        <begin position="1"/>
        <end position="37"/>
    </location>
</feature>
<evidence type="ECO:0000256" key="1">
    <source>
        <dbReference type="SAM" id="MobiDB-lite"/>
    </source>
</evidence>
<proteinExistence type="predicted"/>
<sequence length="37" mass="4144">MNQKGKDGYGMTKLYSSPAPQAVPQNPNPYQTFKENL</sequence>
<evidence type="ECO:0000313" key="2">
    <source>
        <dbReference type="EMBL" id="XBS49759.1"/>
    </source>
</evidence>
<dbReference type="EMBL" id="PP595732">
    <property type="protein sequence ID" value="XBS49759.1"/>
    <property type="molecule type" value="Genomic_DNA"/>
</dbReference>
<organism evidence="2">
    <name type="scientific">Salmonella phage SalP219</name>
    <dbReference type="NCBI Taxonomy" id="3158864"/>
    <lineage>
        <taxon>Viruses</taxon>
        <taxon>Duplodnaviria</taxon>
        <taxon>Heunggongvirae</taxon>
        <taxon>Uroviricota</taxon>
        <taxon>Caudoviricetes</taxon>
        <taxon>Vequintavirinae</taxon>
        <taxon>Seunavirus</taxon>
    </lineage>
</organism>
<feature type="compositionally biased region" description="Low complexity" evidence="1">
    <location>
        <begin position="16"/>
        <end position="29"/>
    </location>
</feature>
<accession>A0AAU7PHU7</accession>
<name>A0AAU7PHU7_9CAUD</name>
<reference evidence="2" key="1">
    <citation type="submission" date="2024-04" db="EMBL/GenBank/DDBJ databases">
        <authorList>
            <person name="Jaglan A.B."/>
            <person name="Vashisth M."/>
            <person name="Anand T."/>
            <person name="Virmani N."/>
            <person name="Bera B."/>
            <person name="Vaid R."/>
        </authorList>
    </citation>
    <scope>NUCLEOTIDE SEQUENCE</scope>
</reference>
<protein>
    <submittedName>
        <fullName evidence="2">Uncharacterized protein</fullName>
    </submittedName>
</protein>